<dbReference type="AlphaFoldDB" id="A0A8W8I1Z4"/>
<feature type="transmembrane region" description="Helical" evidence="1">
    <location>
        <begin position="90"/>
        <end position="109"/>
    </location>
</feature>
<reference evidence="3" key="1">
    <citation type="submission" date="2022-08" db="UniProtKB">
        <authorList>
            <consortium name="EnsemblMetazoa"/>
        </authorList>
    </citation>
    <scope>IDENTIFICATION</scope>
    <source>
        <strain evidence="3">05x7-T-G4-1.051#20</strain>
    </source>
</reference>
<name>A0A8W8I1Z4_MAGGI</name>
<evidence type="ECO:0000259" key="2">
    <source>
        <dbReference type="Pfam" id="PF13873"/>
    </source>
</evidence>
<dbReference type="InterPro" id="IPR028002">
    <property type="entry name" value="Myb_DNA-bind_5"/>
</dbReference>
<keyword evidence="1" id="KW-0472">Membrane</keyword>
<keyword evidence="4" id="KW-1185">Reference proteome</keyword>
<organism evidence="3 4">
    <name type="scientific">Magallana gigas</name>
    <name type="common">Pacific oyster</name>
    <name type="synonym">Crassostrea gigas</name>
    <dbReference type="NCBI Taxonomy" id="29159"/>
    <lineage>
        <taxon>Eukaryota</taxon>
        <taxon>Metazoa</taxon>
        <taxon>Spiralia</taxon>
        <taxon>Lophotrochozoa</taxon>
        <taxon>Mollusca</taxon>
        <taxon>Bivalvia</taxon>
        <taxon>Autobranchia</taxon>
        <taxon>Pteriomorphia</taxon>
        <taxon>Ostreida</taxon>
        <taxon>Ostreoidea</taxon>
        <taxon>Ostreidae</taxon>
        <taxon>Magallana</taxon>
    </lineage>
</organism>
<dbReference type="EnsemblMetazoa" id="G11984.1">
    <property type="protein sequence ID" value="G11984.1:cds"/>
    <property type="gene ID" value="G11984"/>
</dbReference>
<evidence type="ECO:0000313" key="4">
    <source>
        <dbReference type="Proteomes" id="UP000005408"/>
    </source>
</evidence>
<protein>
    <recommendedName>
        <fullName evidence="2">Myb/SANT-like DNA-binding domain-containing protein</fullName>
    </recommendedName>
</protein>
<dbReference type="Proteomes" id="UP000005408">
    <property type="component" value="Unassembled WGS sequence"/>
</dbReference>
<keyword evidence="1" id="KW-0812">Transmembrane</keyword>
<proteinExistence type="predicted"/>
<accession>A0A8W8I1Z4</accession>
<dbReference type="Pfam" id="PF13873">
    <property type="entry name" value="Myb_DNA-bind_5"/>
    <property type="match status" value="1"/>
</dbReference>
<evidence type="ECO:0000313" key="3">
    <source>
        <dbReference type="EnsemblMetazoa" id="G11984.1:cds"/>
    </source>
</evidence>
<evidence type="ECO:0000256" key="1">
    <source>
        <dbReference type="SAM" id="Phobius"/>
    </source>
</evidence>
<keyword evidence="1" id="KW-1133">Transmembrane helix</keyword>
<sequence>MDGGSRKPNWSEAEISLLVEQVEQKKDVLKGKFSLSLSATDKTEVWSYITDREHLQEEACPWVKVVSWKGIPFDLDDVDLKHQYSRSQKVYLLNQQLVFAGFVAAYSYFKSLSPC</sequence>
<feature type="domain" description="Myb/SANT-like DNA-binding" evidence="2">
    <location>
        <begin position="6"/>
        <end position="52"/>
    </location>
</feature>